<evidence type="ECO:0000313" key="1">
    <source>
        <dbReference type="EMBL" id="SDC63641.1"/>
    </source>
</evidence>
<dbReference type="STRING" id="361279.SAMN05421663_103208"/>
<evidence type="ECO:0000313" key="2">
    <source>
        <dbReference type="Proteomes" id="UP000198666"/>
    </source>
</evidence>
<organism evidence="1 2">
    <name type="scientific">Terribacillus halophilus</name>
    <dbReference type="NCBI Taxonomy" id="361279"/>
    <lineage>
        <taxon>Bacteria</taxon>
        <taxon>Bacillati</taxon>
        <taxon>Bacillota</taxon>
        <taxon>Bacilli</taxon>
        <taxon>Bacillales</taxon>
        <taxon>Bacillaceae</taxon>
        <taxon>Terribacillus</taxon>
    </lineage>
</organism>
<sequence>MHHLSIQGSIGLPPAIHPQQEKRFQLGEIVTGRINKFFPDNKALLQIGAKQVIAELQTALSAGGTYWFEVKEGGERPLLQVLPHVSGKQASVSQLIELAGNKPNKTNTSFVEGLLKQQTSFTMPQLKQALILLQQTDLQPLEARKDALQLIMNRQLPVTENVLQAIAARQTQDMTATLNQLTNNLTAESDSATPLKQILAKLSPDGPAVNEQHLIQRITQEAKMGKQDLYLAIRPSFSTSAPSFDAWQKEWLAFERQWTDTGNIHPQSVTESGKLPTRTAVTLPYAALLDTFMGELQGVGKYTAASQDSLQTTLGTVRQLLSMFPERALPEHIAGNLRNSLETLQSVPLVRDMHSQLLKGSIDNEQLLVKTTELLQMLQASSKNEQSKDGAFFKQMMQDIFRQVGYSFEHDIKEANTAELPLKGLLLQHAAHGAEKAELPAQLLQQITGSQLLQVHDEKQMAYIQLQLPGAPFGFDKDLLMELEGRKEDNGKISSDHCRILFYLHLPILNDMVVDMYIQKKAVNLHIYTETEKTEQVMRPLQHKLKSALEASGYHLSSIKYTVSAEAKESNHISTGLVADLSEQKGVDYRI</sequence>
<proteinExistence type="predicted"/>
<dbReference type="EMBL" id="FMZB01000003">
    <property type="protein sequence ID" value="SDC63641.1"/>
    <property type="molecule type" value="Genomic_DNA"/>
</dbReference>
<evidence type="ECO:0008006" key="3">
    <source>
        <dbReference type="Google" id="ProtNLM"/>
    </source>
</evidence>
<dbReference type="OrthoDB" id="2351076at2"/>
<dbReference type="RefSeq" id="WP_093726613.1">
    <property type="nucleotide sequence ID" value="NZ_FMZB01000003.1"/>
</dbReference>
<dbReference type="Proteomes" id="UP000198666">
    <property type="component" value="Unassembled WGS sequence"/>
</dbReference>
<dbReference type="AlphaFoldDB" id="A0A1G6N7G2"/>
<accession>A0A1G6N7G2</accession>
<name>A0A1G6N7G2_9BACI</name>
<keyword evidence="2" id="KW-1185">Reference proteome</keyword>
<reference evidence="2" key="1">
    <citation type="submission" date="2016-10" db="EMBL/GenBank/DDBJ databases">
        <authorList>
            <person name="Varghese N."/>
            <person name="Submissions S."/>
        </authorList>
    </citation>
    <scope>NUCLEOTIDE SEQUENCE [LARGE SCALE GENOMIC DNA]</scope>
    <source>
        <strain evidence="2">DSM 21620</strain>
    </source>
</reference>
<gene>
    <name evidence="1" type="ORF">SAMN05421663_103208</name>
</gene>
<protein>
    <recommendedName>
        <fullName evidence="3">Hook-length control protein FliK</fullName>
    </recommendedName>
</protein>